<organism evidence="1">
    <name type="scientific">marine sediment metagenome</name>
    <dbReference type="NCBI Taxonomy" id="412755"/>
    <lineage>
        <taxon>unclassified sequences</taxon>
        <taxon>metagenomes</taxon>
        <taxon>ecological metagenomes</taxon>
    </lineage>
</organism>
<proteinExistence type="predicted"/>
<sequence>MEATLVSYQIVTFRIRDYYDELTLEEAFQTLLDRGASYHSIEEQSGFYEVRIPAELDPQPYIATLEMATDAIADIELQDELRIAICGTTEA</sequence>
<accession>A0A0F9H4I7</accession>
<dbReference type="EMBL" id="LAZR01018058">
    <property type="protein sequence ID" value="KKL97881.1"/>
    <property type="molecule type" value="Genomic_DNA"/>
</dbReference>
<evidence type="ECO:0000313" key="1">
    <source>
        <dbReference type="EMBL" id="KKL97881.1"/>
    </source>
</evidence>
<name>A0A0F9H4I7_9ZZZZ</name>
<reference evidence="1" key="1">
    <citation type="journal article" date="2015" name="Nature">
        <title>Complex archaea that bridge the gap between prokaryotes and eukaryotes.</title>
        <authorList>
            <person name="Spang A."/>
            <person name="Saw J.H."/>
            <person name="Jorgensen S.L."/>
            <person name="Zaremba-Niedzwiedzka K."/>
            <person name="Martijn J."/>
            <person name="Lind A.E."/>
            <person name="van Eijk R."/>
            <person name="Schleper C."/>
            <person name="Guy L."/>
            <person name="Ettema T.J."/>
        </authorList>
    </citation>
    <scope>NUCLEOTIDE SEQUENCE</scope>
</reference>
<protein>
    <submittedName>
        <fullName evidence="1">Uncharacterized protein</fullName>
    </submittedName>
</protein>
<comment type="caution">
    <text evidence="1">The sequence shown here is derived from an EMBL/GenBank/DDBJ whole genome shotgun (WGS) entry which is preliminary data.</text>
</comment>
<dbReference type="AlphaFoldDB" id="A0A0F9H4I7"/>
<gene>
    <name evidence="1" type="ORF">LCGC14_1829990</name>
</gene>